<protein>
    <submittedName>
        <fullName evidence="1">DUF3445 domain-containing protein</fullName>
    </submittedName>
</protein>
<sequence length="257" mass="28788">MKAILQKTIPYNPLEERKLPGIQPLEPDRWLVADDAYADQMAERERLLATRRDAVLRLDANAMAAAQELLRMALDALDIGAGDTALRPDGMRVTVDLEDPLGTLGRLAQQDFCILQKPEGAQEHLLTGAVLCFPASWTLAEKFLQPLTGIHVPVDSYDAGIAARVQRLFDGVQAGRPLWRFNALWYQDPALFQPRSQYAPRDKPHSTRADYLRSEKQVIMRLPQTRAVVFSIHTHVLARADVLRQWGSALDPPAARP</sequence>
<accession>A0A9Q9HHS8</accession>
<reference evidence="1" key="1">
    <citation type="submission" date="2021-08" db="EMBL/GenBank/DDBJ databases">
        <authorList>
            <person name="Nwanade C."/>
            <person name="Wang M."/>
            <person name="Masoudi A."/>
            <person name="Yu Z."/>
            <person name="Liu J."/>
        </authorList>
    </citation>
    <scope>NUCLEOTIDE SEQUENCE</scope>
    <source>
        <strain evidence="1">S122</strain>
    </source>
</reference>
<dbReference type="KEGG" id="lcae:K3721_07505"/>
<dbReference type="EMBL" id="CP081070">
    <property type="protein sequence ID" value="UWQ55379.1"/>
    <property type="molecule type" value="Genomic_DNA"/>
</dbReference>
<gene>
    <name evidence="1" type="ORF">K3721_07505</name>
</gene>
<dbReference type="InterPro" id="IPR021848">
    <property type="entry name" value="HODM_asu-like"/>
</dbReference>
<dbReference type="Pfam" id="PF11927">
    <property type="entry name" value="HODM_asu-like"/>
    <property type="match status" value="2"/>
</dbReference>
<dbReference type="AlphaFoldDB" id="A0A9Q9HHS8"/>
<name>A0A9Q9HHS8_LEICA</name>
<dbReference type="RefSeq" id="WP_259972380.1">
    <property type="nucleotide sequence ID" value="NZ_CP081070.1"/>
</dbReference>
<organism evidence="1 2">
    <name type="scientific">Leisingera caerulea</name>
    <name type="common">Phaeobacter caeruleus</name>
    <dbReference type="NCBI Taxonomy" id="506591"/>
    <lineage>
        <taxon>Bacteria</taxon>
        <taxon>Pseudomonadati</taxon>
        <taxon>Pseudomonadota</taxon>
        <taxon>Alphaproteobacteria</taxon>
        <taxon>Rhodobacterales</taxon>
        <taxon>Roseobacteraceae</taxon>
        <taxon>Leisingera</taxon>
    </lineage>
</organism>
<proteinExistence type="predicted"/>
<dbReference type="Proteomes" id="UP001058713">
    <property type="component" value="Chromosome"/>
</dbReference>
<evidence type="ECO:0000313" key="1">
    <source>
        <dbReference type="EMBL" id="UWQ55379.1"/>
    </source>
</evidence>
<evidence type="ECO:0000313" key="2">
    <source>
        <dbReference type="Proteomes" id="UP001058713"/>
    </source>
</evidence>